<dbReference type="RefSeq" id="WP_067857738.1">
    <property type="nucleotide sequence ID" value="NZ_CP011502.1"/>
</dbReference>
<name>A0A0U4CHQ5_9ACTN</name>
<dbReference type="Pfam" id="PF03992">
    <property type="entry name" value="ABM"/>
    <property type="match status" value="1"/>
</dbReference>
<dbReference type="EMBL" id="CP011502">
    <property type="protein sequence ID" value="ALX04917.1"/>
    <property type="molecule type" value="Genomic_DNA"/>
</dbReference>
<dbReference type="PROSITE" id="PS51725">
    <property type="entry name" value="ABM"/>
    <property type="match status" value="1"/>
</dbReference>
<gene>
    <name evidence="2" type="ORF">AERYTH_09495</name>
</gene>
<evidence type="ECO:0000259" key="1">
    <source>
        <dbReference type="PROSITE" id="PS51725"/>
    </source>
</evidence>
<dbReference type="InterPro" id="IPR011008">
    <property type="entry name" value="Dimeric_a/b-barrel"/>
</dbReference>
<feature type="domain" description="ABM" evidence="1">
    <location>
        <begin position="8"/>
        <end position="101"/>
    </location>
</feature>
<reference evidence="2 3" key="1">
    <citation type="journal article" date="1991" name="Int. J. Syst. Bacteriol.">
        <title>Description of the erythromycin-producing bacterium Arthrobacter sp. strain NRRL B-3381 as Aeromicrobium erythreum gen. nov., sp. nov.</title>
        <authorList>
            <person name="Miller E.S."/>
            <person name="Woese C.R."/>
            <person name="Brenner S."/>
        </authorList>
    </citation>
    <scope>NUCLEOTIDE SEQUENCE [LARGE SCALE GENOMIC DNA]</scope>
    <source>
        <strain evidence="2 3">AR18</strain>
    </source>
</reference>
<dbReference type="KEGG" id="aer:AERYTH_09495"/>
<dbReference type="STRING" id="2041.AERYTH_09495"/>
<dbReference type="InterPro" id="IPR007138">
    <property type="entry name" value="ABM_dom"/>
</dbReference>
<dbReference type="Proteomes" id="UP000067689">
    <property type="component" value="Chromosome"/>
</dbReference>
<dbReference type="SUPFAM" id="SSF54909">
    <property type="entry name" value="Dimeric alpha+beta barrel"/>
    <property type="match status" value="1"/>
</dbReference>
<evidence type="ECO:0000313" key="3">
    <source>
        <dbReference type="Proteomes" id="UP000067689"/>
    </source>
</evidence>
<organism evidence="2 3">
    <name type="scientific">Aeromicrobium erythreum</name>
    <dbReference type="NCBI Taxonomy" id="2041"/>
    <lineage>
        <taxon>Bacteria</taxon>
        <taxon>Bacillati</taxon>
        <taxon>Actinomycetota</taxon>
        <taxon>Actinomycetes</taxon>
        <taxon>Propionibacteriales</taxon>
        <taxon>Nocardioidaceae</taxon>
        <taxon>Aeromicrobium</taxon>
    </lineage>
</organism>
<dbReference type="PATRIC" id="fig|2041.4.peg.1985"/>
<keyword evidence="3" id="KW-1185">Reference proteome</keyword>
<sequence>MTDSPHSLVVAGWLRVGPADRDAYVAACRPVVELARRTDGCLAFALTADSVDPGLVIVHEHWRDEVALLAFRALPDDEEVELPDVLDADVRRYHVQEEGPA</sequence>
<proteinExistence type="predicted"/>
<dbReference type="AlphaFoldDB" id="A0A0U4CHQ5"/>
<evidence type="ECO:0000313" key="2">
    <source>
        <dbReference type="EMBL" id="ALX04917.1"/>
    </source>
</evidence>
<dbReference type="OrthoDB" id="287932at2"/>
<dbReference type="Gene3D" id="3.30.70.100">
    <property type="match status" value="1"/>
</dbReference>
<protein>
    <recommendedName>
        <fullName evidence="1">ABM domain-containing protein</fullName>
    </recommendedName>
</protein>
<accession>A0A0U4CHQ5</accession>